<reference evidence="1" key="1">
    <citation type="journal article" date="2020" name="Nature">
        <title>Giant virus diversity and host interactions through global metagenomics.</title>
        <authorList>
            <person name="Schulz F."/>
            <person name="Roux S."/>
            <person name="Paez-Espino D."/>
            <person name="Jungbluth S."/>
            <person name="Walsh D.A."/>
            <person name="Denef V.J."/>
            <person name="McMahon K.D."/>
            <person name="Konstantinidis K.T."/>
            <person name="Eloe-Fadrosh E.A."/>
            <person name="Kyrpides N.C."/>
            <person name="Woyke T."/>
        </authorList>
    </citation>
    <scope>NUCLEOTIDE SEQUENCE</scope>
    <source>
        <strain evidence="1">GVMAG-S-1101169-75</strain>
    </source>
</reference>
<protein>
    <submittedName>
        <fullName evidence="1">Uncharacterized protein</fullName>
    </submittedName>
</protein>
<evidence type="ECO:0000313" key="1">
    <source>
        <dbReference type="EMBL" id="QHU11592.1"/>
    </source>
</evidence>
<sequence>MHKNYRSVDRDYIKKYGHPFEKPYRQEDVDAYVFPERDTLCGNGMMLYHRYKASGDKTFCWMSFCACNHYGRLCAKCRELNTSYFHGLEVPLCPEDMTDLHRILAEEEGWRVSQIYQWLHFWIQEHGKFLDHRVTKFVFWRYDKFSIFGMGGSIHKFFRYLYCFVKNGNYKYPYQKYKRCRKPSFVPDGPQSAEVNTADAALKLSMEVYSHGEEFQEMECVTRGKRKRTKYTKVLWGPMCSLYEESEDFTQEAV</sequence>
<dbReference type="EMBL" id="MN740786">
    <property type="protein sequence ID" value="QHU11592.1"/>
    <property type="molecule type" value="Genomic_DNA"/>
</dbReference>
<accession>A0A6C0K0N0</accession>
<dbReference type="AlphaFoldDB" id="A0A6C0K0N0"/>
<name>A0A6C0K0N0_9ZZZZ</name>
<organism evidence="1">
    <name type="scientific">viral metagenome</name>
    <dbReference type="NCBI Taxonomy" id="1070528"/>
    <lineage>
        <taxon>unclassified sequences</taxon>
        <taxon>metagenomes</taxon>
        <taxon>organismal metagenomes</taxon>
    </lineage>
</organism>
<proteinExistence type="predicted"/>